<keyword evidence="15" id="KW-0325">Glycoprotein</keyword>
<reference evidence="19 20" key="1">
    <citation type="submission" date="2013-06" db="EMBL/GenBank/DDBJ databases">
        <title>Rumen cellulosomics: divergent fiber-degrading strategies revealed by comparative genome-wide analysis of six Ruminococcal strains.</title>
        <authorList>
            <person name="Dassa B."/>
            <person name="Borovok I."/>
            <person name="Lamed R."/>
            <person name="Flint H."/>
            <person name="Yeoman C.J."/>
            <person name="White B."/>
            <person name="Bayer E.A."/>
        </authorList>
    </citation>
    <scope>NUCLEOTIDE SEQUENCE [LARGE SCALE GENOMIC DNA]</scope>
    <source>
        <strain evidence="19 20">SY3</strain>
    </source>
</reference>
<comment type="caution">
    <text evidence="19">The sequence shown here is derived from an EMBL/GenBank/DDBJ whole genome shotgun (WGS) entry which is preliminary data.</text>
</comment>
<dbReference type="Pfam" id="PF12810">
    <property type="entry name" value="ALK_LTK_GRD"/>
    <property type="match status" value="2"/>
</dbReference>
<evidence type="ECO:0000313" key="19">
    <source>
        <dbReference type="EMBL" id="EXM40113.1"/>
    </source>
</evidence>
<dbReference type="EMBL" id="JEOB01000002">
    <property type="protein sequence ID" value="EXM40113.1"/>
    <property type="molecule type" value="Genomic_DNA"/>
</dbReference>
<proteinExistence type="predicted"/>
<evidence type="ECO:0000256" key="9">
    <source>
        <dbReference type="ARBA" id="ARBA00022840"/>
    </source>
</evidence>
<evidence type="ECO:0000256" key="10">
    <source>
        <dbReference type="ARBA" id="ARBA00022989"/>
    </source>
</evidence>
<dbReference type="PATRIC" id="fig|1341156.4.peg.1595"/>
<keyword evidence="20" id="KW-1185">Reference proteome</keyword>
<name>A0A011VZZ3_RUMAL</name>
<feature type="chain" id="PRO_5039209909" description="receptor protein-tyrosine kinase" evidence="17">
    <location>
        <begin position="30"/>
        <end position="1989"/>
    </location>
</feature>
<dbReference type="GO" id="GO:0004714">
    <property type="term" value="F:transmembrane receptor protein tyrosine kinase activity"/>
    <property type="evidence" value="ECO:0007669"/>
    <property type="project" value="UniProtKB-EC"/>
</dbReference>
<keyword evidence="5 16" id="KW-0812">Transmembrane</keyword>
<dbReference type="RefSeq" id="WP_037286033.1">
    <property type="nucleotide sequence ID" value="NZ_JEOB01000002.1"/>
</dbReference>
<keyword evidence="4" id="KW-0808">Transferase</keyword>
<comment type="subcellular location">
    <subcellularLocation>
        <location evidence="1">Cell membrane</location>
        <topology evidence="1">Single-pass type I membrane protein</topology>
    </subcellularLocation>
</comment>
<dbReference type="EC" id="2.7.10.1" evidence="2"/>
<evidence type="ECO:0000256" key="13">
    <source>
        <dbReference type="ARBA" id="ARBA00023157"/>
    </source>
</evidence>
<evidence type="ECO:0000256" key="6">
    <source>
        <dbReference type="ARBA" id="ARBA00022729"/>
    </source>
</evidence>
<dbReference type="Proteomes" id="UP000021369">
    <property type="component" value="Unassembled WGS sequence"/>
</dbReference>
<feature type="domain" description="ALK/LTK-like glycine-rich" evidence="18">
    <location>
        <begin position="108"/>
        <end position="397"/>
    </location>
</feature>
<keyword evidence="13" id="KW-1015">Disulfide bond</keyword>
<dbReference type="GO" id="GO:0005886">
    <property type="term" value="C:plasma membrane"/>
    <property type="evidence" value="ECO:0007669"/>
    <property type="project" value="UniProtKB-SubCell"/>
</dbReference>
<evidence type="ECO:0000256" key="2">
    <source>
        <dbReference type="ARBA" id="ARBA00011902"/>
    </source>
</evidence>
<organism evidence="19 20">
    <name type="scientific">Ruminococcus albus SY3</name>
    <dbReference type="NCBI Taxonomy" id="1341156"/>
    <lineage>
        <taxon>Bacteria</taxon>
        <taxon>Bacillati</taxon>
        <taxon>Bacillota</taxon>
        <taxon>Clostridia</taxon>
        <taxon>Eubacteriales</taxon>
        <taxon>Oscillospiraceae</taxon>
        <taxon>Ruminococcus</taxon>
    </lineage>
</organism>
<dbReference type="GO" id="GO:0005524">
    <property type="term" value="F:ATP binding"/>
    <property type="evidence" value="ECO:0007669"/>
    <property type="project" value="UniProtKB-KW"/>
</dbReference>
<evidence type="ECO:0000256" key="1">
    <source>
        <dbReference type="ARBA" id="ARBA00004251"/>
    </source>
</evidence>
<feature type="transmembrane region" description="Helical" evidence="16">
    <location>
        <begin position="1951"/>
        <end position="1971"/>
    </location>
</feature>
<evidence type="ECO:0000256" key="14">
    <source>
        <dbReference type="ARBA" id="ARBA00023170"/>
    </source>
</evidence>
<evidence type="ECO:0000256" key="15">
    <source>
        <dbReference type="ARBA" id="ARBA00023180"/>
    </source>
</evidence>
<feature type="signal peptide" evidence="17">
    <location>
        <begin position="1"/>
        <end position="29"/>
    </location>
</feature>
<keyword evidence="10 16" id="KW-1133">Transmembrane helix</keyword>
<accession>A0A011VZZ3</accession>
<evidence type="ECO:0000313" key="20">
    <source>
        <dbReference type="Proteomes" id="UP000021369"/>
    </source>
</evidence>
<gene>
    <name evidence="19" type="ORF">RASY3_05895</name>
</gene>
<sequence length="1989" mass="212737">MLTIKNSSKLTKKISALTMAALIVMEQFAYFPQVSVSADKTASDSGAVNFPSAISGNEESAILSHNDQLVDNGNGTYTFTSELMSSYSYFDESKGRLYSQDGSYTLDKAGTYLVELWGGDGGDGSSFFPLSFKAGSGGKGGFVYGLLKIEEDDVGKKLYYEIGSRGLSETRSITGGGTGGIGGGAGDIAVFSVGAGGGYSAMYLMDETDNEISDEIRNNPNKVLMIAGGGGGGGAGAALHTLPGLFGGDGKANGGDGGTLESVIWGKPNIGAFVPTNPKVGTYYAGKNGSTSGTKGAYVGKGGTDIPGEIVNSFIGFLEASSYPNDWQKTYHPELDRGVGGASNFRGGGGGAGFAGGSGGMQNEPLDARNVGGGGGGSSYVSKILNFEAGAIGDANYFVERDGNTNSDTGGAVVIRYLSGSDEGTDYSYLNNIRVSGEISPYFDIVSTNCSNSGNSFTANGSVAPVSTGLAKGQEKDKLTFSITIKPKAEFFGGNKVPIFNENGATLNVTGGGKTTTITLGDDVKYVNVPYDLSIKTLRTIAHEGDVITKGDLFTGDKAYAANDPMMDFISGISYSVYGTDVDDFTYTILESDVENGGKSFNVSAEITPKSGLTPAVVGSAGSPTITKTAYVQCVSENMLEIDGFMAQVEKSLSYNETDETYDLKVNAKIESGNDTTKTFSINEAVSSEQVLDIVYNNTNLGRSNEYVTITRNGSNTKYTGTLEPGIYYVEVWGGDGGDGNNAQQNLSSIPSGDHDYGGLGGKGGYINGYVVINEQKQLDITLGEKGSAGTSDSVAGKGGKASYVYIKNANSSSTESTLIAGGGGGGTPYVAIGATDQNYHMGYPGNDGYREGGSSAFLGIAGETGYGNPSSIPYYSSNTYNGSDGKGVSISWARHQLNDYDSGIAGNFANGGFSTTSGEVKTIEGLADYDRFFVSNSSEDVPITQLKDESRYVTVDRGLYEYSYRISGLLSGYYVSQWTNDNNGDLTDGGSDNKFKRISNYIGTTKNATELKNQKNGAVRITRLGVYGGSIYNGTATPNETAEDVVAKIKADYANANCYTDFTINSEFTKYFALQSDSSYSITNNTETQTGTHTFALSAANVQSIATIPDDTDSSSLPGYTLVKHNYEYGLRGTGSVTFKLKPINGFLGGNDVPLLEEATITHQYTTSEIDDDTVHIPTVDDPTVDYANVALAGETLEDTVSTEPVFIDYNTTLTADKLSGNITAYPPDKENDLCDDFADYSAVAYDDKVGQNITEDTDCFVTAELKATSAAEKANVIGAVDKVSRNFKVPVYVSYPIETQLTHLTSNVATKFPTAVDDTELVFEITAEKGYDLPAEDDVEITNTDLTDPNAVPTAMENAVVEKIDDKITVRIPRSSITGKVTVKASGVDSRHNVKYYYEVYDPVSTMISLEEAVDSKKFANGDKIEGITYPALPDKYPNGYDGYFWDWSIETDTNGDHIMGQEDVIIVGTYKPITYGINVRYYTTDEYSNTVILGEYTSPFDRTKYENGTYHIALIKGTEYYVASPEFDGYVTNMPYVSGRVDDAFINDLTETRLDDNGKEHLVKVVDVRYTKVSEDTELIVNFVKCDVRGAPTGEASGITTITGGQNYNYSNIADVINSKIPSANELVKITKVTSDTDGTDVATTESQVDTITEAGTYNVYYREKPQTVTIRLFKNSGDPEPAATRKAVIGREYSYDPDNDDYIPLPTVVDSTHEYRHTGWKTESGDIIEDDTIVSGSAGDVIKLCAVWESTDITITVRYLFAMNVSDVEKRGTAAAAQIAKTMTYGKSYTFNAAEVPNYTAEPQQITGVALADKTETFYYIDAENPNKSITIKANIYSIYYKDSDSGKAADGAPLLKGGTFALYAQDGTLIGTKQNTSGVVSWNNTEFDIRQDMTYTIKCTAPPIGYGAGEAVVTVGTSDTDIVIDDIEIFLDVTPFELPFAGSTPMTGYTVFGLSTMVLAVFLLFVHMRSKTEEEKIKERIRRV</sequence>
<protein>
    <recommendedName>
        <fullName evidence="2">receptor protein-tyrosine kinase</fullName>
        <ecNumber evidence="2">2.7.10.1</ecNumber>
    </recommendedName>
</protein>
<evidence type="ECO:0000256" key="3">
    <source>
        <dbReference type="ARBA" id="ARBA00022475"/>
    </source>
</evidence>
<keyword evidence="7" id="KW-0547">Nucleotide-binding</keyword>
<evidence type="ECO:0000256" key="8">
    <source>
        <dbReference type="ARBA" id="ARBA00022777"/>
    </source>
</evidence>
<keyword evidence="3" id="KW-1003">Cell membrane</keyword>
<evidence type="ECO:0000256" key="16">
    <source>
        <dbReference type="SAM" id="Phobius"/>
    </source>
</evidence>
<keyword evidence="6 17" id="KW-0732">Signal</keyword>
<evidence type="ECO:0000256" key="17">
    <source>
        <dbReference type="SAM" id="SignalP"/>
    </source>
</evidence>
<evidence type="ECO:0000256" key="11">
    <source>
        <dbReference type="ARBA" id="ARBA00023136"/>
    </source>
</evidence>
<evidence type="ECO:0000256" key="5">
    <source>
        <dbReference type="ARBA" id="ARBA00022692"/>
    </source>
</evidence>
<keyword evidence="11 16" id="KW-0472">Membrane</keyword>
<evidence type="ECO:0000256" key="4">
    <source>
        <dbReference type="ARBA" id="ARBA00022679"/>
    </source>
</evidence>
<evidence type="ECO:0000256" key="7">
    <source>
        <dbReference type="ARBA" id="ARBA00022741"/>
    </source>
</evidence>
<evidence type="ECO:0000256" key="12">
    <source>
        <dbReference type="ARBA" id="ARBA00023137"/>
    </source>
</evidence>
<keyword evidence="12" id="KW-0829">Tyrosine-protein kinase</keyword>
<feature type="domain" description="ALK/LTK-like glycine-rich" evidence="18">
    <location>
        <begin position="719"/>
        <end position="1023"/>
    </location>
</feature>
<evidence type="ECO:0000259" key="18">
    <source>
        <dbReference type="Pfam" id="PF12810"/>
    </source>
</evidence>
<keyword evidence="8" id="KW-0418">Kinase</keyword>
<dbReference type="OrthoDB" id="1813784at2"/>
<keyword evidence="9" id="KW-0067">ATP-binding</keyword>
<keyword evidence="14" id="KW-0675">Receptor</keyword>
<dbReference type="InterPro" id="IPR055163">
    <property type="entry name" value="ALK/LTK-like_GRD"/>
</dbReference>